<keyword evidence="3" id="KW-1185">Reference proteome</keyword>
<sequence length="151" mass="16066">MRLRLLTILAGICMAASLCLADSTEVELLTSAEGAIPNERSYGFASSQILENSGPAVELVSPSLEQEQKSPFSLRVKFTPRPGTSVDLGTLKVEALKLMPLNVTSRVRPYASATGIHVAQAKVPSGVHKIRFTLGDSAGGITKQVFVVTVR</sequence>
<protein>
    <submittedName>
        <fullName evidence="2">Uncharacterized protein</fullName>
    </submittedName>
</protein>
<evidence type="ECO:0000313" key="2">
    <source>
        <dbReference type="EMBL" id="GLI36882.1"/>
    </source>
</evidence>
<proteinExistence type="predicted"/>
<comment type="caution">
    <text evidence="2">The sequence shown here is derived from an EMBL/GenBank/DDBJ whole genome shotgun (WGS) entry which is preliminary data.</text>
</comment>
<organism evidence="2 3">
    <name type="scientific">Geobacter hydrogenophilus</name>
    <dbReference type="NCBI Taxonomy" id="40983"/>
    <lineage>
        <taxon>Bacteria</taxon>
        <taxon>Pseudomonadati</taxon>
        <taxon>Thermodesulfobacteriota</taxon>
        <taxon>Desulfuromonadia</taxon>
        <taxon>Geobacterales</taxon>
        <taxon>Geobacteraceae</taxon>
        <taxon>Geobacter</taxon>
    </lineage>
</organism>
<accession>A0A9W6LA06</accession>
<gene>
    <name evidence="2" type="ORF">GHYDROH2_03830</name>
</gene>
<dbReference type="Proteomes" id="UP001144352">
    <property type="component" value="Unassembled WGS sequence"/>
</dbReference>
<feature type="signal peptide" evidence="1">
    <location>
        <begin position="1"/>
        <end position="21"/>
    </location>
</feature>
<name>A0A9W6LA06_9BACT</name>
<evidence type="ECO:0000256" key="1">
    <source>
        <dbReference type="SAM" id="SignalP"/>
    </source>
</evidence>
<evidence type="ECO:0000313" key="3">
    <source>
        <dbReference type="Proteomes" id="UP001144352"/>
    </source>
</evidence>
<keyword evidence="1" id="KW-0732">Signal</keyword>
<reference evidence="2" key="1">
    <citation type="submission" date="2022-12" db="EMBL/GenBank/DDBJ databases">
        <title>Reference genome sequencing for broad-spectrum identification of bacterial and archaeal isolates by mass spectrometry.</title>
        <authorList>
            <person name="Sekiguchi Y."/>
            <person name="Tourlousse D.M."/>
        </authorList>
    </citation>
    <scope>NUCLEOTIDE SEQUENCE</scope>
    <source>
        <strain evidence="2">H2</strain>
    </source>
</reference>
<feature type="chain" id="PRO_5040921160" evidence="1">
    <location>
        <begin position="22"/>
        <end position="151"/>
    </location>
</feature>
<dbReference type="EMBL" id="BSDS01000001">
    <property type="protein sequence ID" value="GLI36882.1"/>
    <property type="molecule type" value="Genomic_DNA"/>
</dbReference>
<dbReference type="AlphaFoldDB" id="A0A9W6LA06"/>